<dbReference type="AlphaFoldDB" id="A0A3M6UNG1"/>
<dbReference type="InterPro" id="IPR025476">
    <property type="entry name" value="Helitron_helicase-like"/>
</dbReference>
<name>A0A3M6UNG1_POCDA</name>
<evidence type="ECO:0000259" key="1">
    <source>
        <dbReference type="Pfam" id="PF14214"/>
    </source>
</evidence>
<proteinExistence type="predicted"/>
<sequence>MSWLYQWIKCLLVQEDVKTIISHVGPQTLFFIFPSADMHWPELHALFGSENDRTAEHRHPNVVNSPHITNWFFTQGLEKVIKFWSNNLLNAEEYWYRFEYQARGSIHCHGVAKLKNGPGPILPVCGLVGIHIPSSPFRRWYLAKIVNSSFSETSQPHRDLNYCLQKIKNDSNLQCKFNFPFEPCPCTKLQFEPIHSEKQPNQYKVKIVTRLNNHQRLQLQGWRANCDIQVVNDYHACVEYLAKYASKGKPHSSAMKSAFNSILCNCDIESNPTKLIKYVIMKSLRQRGFSTQETIHHLLSLIVTNSPEEVATNDPLLNCLYSLCTIWATSLQSTKKLAAQADNIVLRVFPVYSPNNRGPNFSLTACKYQLIRYKPWQRTQENARGNQPDIQLQKISNSDYNWQTDRLKYQGSQIKQMSPWIKINRDASTKESL</sequence>
<protein>
    <recommendedName>
        <fullName evidence="1">Helitron helicase-like domain-containing protein</fullName>
    </recommendedName>
</protein>
<evidence type="ECO:0000313" key="3">
    <source>
        <dbReference type="Proteomes" id="UP000275408"/>
    </source>
</evidence>
<dbReference type="OrthoDB" id="5975353at2759"/>
<accession>A0A3M6UNG1</accession>
<organism evidence="2 3">
    <name type="scientific">Pocillopora damicornis</name>
    <name type="common">Cauliflower coral</name>
    <name type="synonym">Millepora damicornis</name>
    <dbReference type="NCBI Taxonomy" id="46731"/>
    <lineage>
        <taxon>Eukaryota</taxon>
        <taxon>Metazoa</taxon>
        <taxon>Cnidaria</taxon>
        <taxon>Anthozoa</taxon>
        <taxon>Hexacorallia</taxon>
        <taxon>Scleractinia</taxon>
        <taxon>Astrocoeniina</taxon>
        <taxon>Pocilloporidae</taxon>
        <taxon>Pocillopora</taxon>
    </lineage>
</organism>
<evidence type="ECO:0000313" key="2">
    <source>
        <dbReference type="EMBL" id="RMX55233.1"/>
    </source>
</evidence>
<dbReference type="Pfam" id="PF14214">
    <property type="entry name" value="Helitron_like_N"/>
    <property type="match status" value="1"/>
</dbReference>
<feature type="domain" description="Helitron helicase-like" evidence="1">
    <location>
        <begin position="15"/>
        <end position="111"/>
    </location>
</feature>
<reference evidence="2 3" key="1">
    <citation type="journal article" date="2018" name="Sci. Rep.">
        <title>Comparative analysis of the Pocillopora damicornis genome highlights role of immune system in coral evolution.</title>
        <authorList>
            <person name="Cunning R."/>
            <person name="Bay R.A."/>
            <person name="Gillette P."/>
            <person name="Baker A.C."/>
            <person name="Traylor-Knowles N."/>
        </authorList>
    </citation>
    <scope>NUCLEOTIDE SEQUENCE [LARGE SCALE GENOMIC DNA]</scope>
    <source>
        <strain evidence="2">RSMAS</strain>
        <tissue evidence="2">Whole animal</tissue>
    </source>
</reference>
<comment type="caution">
    <text evidence="2">The sequence shown here is derived from an EMBL/GenBank/DDBJ whole genome shotgun (WGS) entry which is preliminary data.</text>
</comment>
<dbReference type="EMBL" id="RCHS01001098">
    <property type="protein sequence ID" value="RMX55233.1"/>
    <property type="molecule type" value="Genomic_DNA"/>
</dbReference>
<dbReference type="Proteomes" id="UP000275408">
    <property type="component" value="Unassembled WGS sequence"/>
</dbReference>
<keyword evidence="3" id="KW-1185">Reference proteome</keyword>
<gene>
    <name evidence="2" type="ORF">pdam_00021800</name>
</gene>